<keyword evidence="2 4" id="KW-0238">DNA-binding</keyword>
<dbReference type="Proteomes" id="UP000578352">
    <property type="component" value="Unassembled WGS sequence"/>
</dbReference>
<dbReference type="PROSITE" id="PS50977">
    <property type="entry name" value="HTH_TETR_2"/>
    <property type="match status" value="1"/>
</dbReference>
<name>A0A853CYZ0_9MICO</name>
<sequence>MGNFGMAKQERAERTRVAILEAAAKEFDEFGYEGARLERIVERTGATKGAVYFHFRSKLDIARALVEEKYTNWPVIVAEVAGTGLRGLAAAEELTQRVGRVFAQDVRVRAAMKLTQTVLPPAPEDNPYERWTQLITVFVAQEVEDAGLQHVKPREVATVAVQSFFGAYMIAHELGRLDTLPDDVKRLWQIIGASFTFPAAAPATVA</sequence>
<dbReference type="NCBIfam" id="NF041196">
    <property type="entry name" value="ScbR_bind_reg"/>
    <property type="match status" value="1"/>
</dbReference>
<evidence type="ECO:0000313" key="6">
    <source>
        <dbReference type="EMBL" id="NYJ25788.1"/>
    </source>
</evidence>
<dbReference type="InterPro" id="IPR047923">
    <property type="entry name" value="ArpA-like"/>
</dbReference>
<dbReference type="SUPFAM" id="SSF48498">
    <property type="entry name" value="Tetracyclin repressor-like, C-terminal domain"/>
    <property type="match status" value="1"/>
</dbReference>
<dbReference type="RefSeq" id="WP_246312823.1">
    <property type="nucleotide sequence ID" value="NZ_BAABEH010000001.1"/>
</dbReference>
<dbReference type="SUPFAM" id="SSF46689">
    <property type="entry name" value="Homeodomain-like"/>
    <property type="match status" value="1"/>
</dbReference>
<keyword evidence="1" id="KW-0805">Transcription regulation</keyword>
<protein>
    <submittedName>
        <fullName evidence="6">AcrR family transcriptional regulator</fullName>
    </submittedName>
</protein>
<dbReference type="Pfam" id="PF00440">
    <property type="entry name" value="TetR_N"/>
    <property type="match status" value="1"/>
</dbReference>
<dbReference type="EMBL" id="JACCFL010000001">
    <property type="protein sequence ID" value="NYJ25788.1"/>
    <property type="molecule type" value="Genomic_DNA"/>
</dbReference>
<evidence type="ECO:0000313" key="7">
    <source>
        <dbReference type="Proteomes" id="UP000578352"/>
    </source>
</evidence>
<organism evidence="6 7">
    <name type="scientific">Leifsonia shinshuensis</name>
    <dbReference type="NCBI Taxonomy" id="150026"/>
    <lineage>
        <taxon>Bacteria</taxon>
        <taxon>Bacillati</taxon>
        <taxon>Actinomycetota</taxon>
        <taxon>Actinomycetes</taxon>
        <taxon>Micrococcales</taxon>
        <taxon>Microbacteriaceae</taxon>
        <taxon>Leifsonia</taxon>
    </lineage>
</organism>
<dbReference type="PRINTS" id="PR00455">
    <property type="entry name" value="HTHTETR"/>
</dbReference>
<dbReference type="GO" id="GO:0000976">
    <property type="term" value="F:transcription cis-regulatory region binding"/>
    <property type="evidence" value="ECO:0007669"/>
    <property type="project" value="TreeGrafter"/>
</dbReference>
<gene>
    <name evidence="6" type="ORF">HNR13_004075</name>
</gene>
<dbReference type="Gene3D" id="1.10.357.10">
    <property type="entry name" value="Tetracycline Repressor, domain 2"/>
    <property type="match status" value="1"/>
</dbReference>
<feature type="DNA-binding region" description="H-T-H motif" evidence="4">
    <location>
        <begin position="36"/>
        <end position="55"/>
    </location>
</feature>
<dbReference type="PANTHER" id="PTHR30055">
    <property type="entry name" value="HTH-TYPE TRANSCRIPTIONAL REGULATOR RUTR"/>
    <property type="match status" value="1"/>
</dbReference>
<dbReference type="AlphaFoldDB" id="A0A853CYZ0"/>
<dbReference type="GO" id="GO:0003700">
    <property type="term" value="F:DNA-binding transcription factor activity"/>
    <property type="evidence" value="ECO:0007669"/>
    <property type="project" value="TreeGrafter"/>
</dbReference>
<reference evidence="6 7" key="1">
    <citation type="submission" date="2020-07" db="EMBL/GenBank/DDBJ databases">
        <title>Sequencing the genomes of 1000 actinobacteria strains.</title>
        <authorList>
            <person name="Klenk H.-P."/>
        </authorList>
    </citation>
    <scope>NUCLEOTIDE SEQUENCE [LARGE SCALE GENOMIC DNA]</scope>
    <source>
        <strain evidence="6 7">DSM 15165</strain>
    </source>
</reference>
<evidence type="ECO:0000256" key="3">
    <source>
        <dbReference type="ARBA" id="ARBA00023163"/>
    </source>
</evidence>
<comment type="caution">
    <text evidence="6">The sequence shown here is derived from an EMBL/GenBank/DDBJ whole genome shotgun (WGS) entry which is preliminary data.</text>
</comment>
<dbReference type="InterPro" id="IPR036271">
    <property type="entry name" value="Tet_transcr_reg_TetR-rel_C_sf"/>
</dbReference>
<evidence type="ECO:0000259" key="5">
    <source>
        <dbReference type="PROSITE" id="PS50977"/>
    </source>
</evidence>
<dbReference type="InterPro" id="IPR001647">
    <property type="entry name" value="HTH_TetR"/>
</dbReference>
<dbReference type="InterPro" id="IPR009057">
    <property type="entry name" value="Homeodomain-like_sf"/>
</dbReference>
<evidence type="ECO:0000256" key="4">
    <source>
        <dbReference type="PROSITE-ProRule" id="PRU00335"/>
    </source>
</evidence>
<evidence type="ECO:0000256" key="1">
    <source>
        <dbReference type="ARBA" id="ARBA00023015"/>
    </source>
</evidence>
<keyword evidence="3" id="KW-0804">Transcription</keyword>
<proteinExistence type="predicted"/>
<accession>A0A853CYZ0</accession>
<evidence type="ECO:0000256" key="2">
    <source>
        <dbReference type="ARBA" id="ARBA00023125"/>
    </source>
</evidence>
<dbReference type="InterPro" id="IPR050109">
    <property type="entry name" value="HTH-type_TetR-like_transc_reg"/>
</dbReference>
<feature type="domain" description="HTH tetR-type" evidence="5">
    <location>
        <begin position="13"/>
        <end position="73"/>
    </location>
</feature>
<dbReference type="PANTHER" id="PTHR30055:SF234">
    <property type="entry name" value="HTH-TYPE TRANSCRIPTIONAL REGULATOR BETI"/>
    <property type="match status" value="1"/>
</dbReference>